<feature type="non-terminal residue" evidence="2">
    <location>
        <position position="297"/>
    </location>
</feature>
<dbReference type="PANTHER" id="PTHR12429:SF14">
    <property type="entry name" value="NEURALIZED-LIKE PROTEIN 4"/>
    <property type="match status" value="1"/>
</dbReference>
<name>A0AAD7Z5Q5_DIPPU</name>
<dbReference type="CDD" id="cd12887">
    <property type="entry name" value="SPRY_NHR_like"/>
    <property type="match status" value="1"/>
</dbReference>
<protein>
    <recommendedName>
        <fullName evidence="1">NHR domain-containing protein</fullName>
    </recommendedName>
</protein>
<proteinExistence type="predicted"/>
<accession>A0AAD7Z5Q5</accession>
<dbReference type="InterPro" id="IPR013320">
    <property type="entry name" value="ConA-like_dom_sf"/>
</dbReference>
<dbReference type="InterPro" id="IPR006573">
    <property type="entry name" value="NHR_dom"/>
</dbReference>
<organism evidence="2 3">
    <name type="scientific">Diploptera punctata</name>
    <name type="common">Pacific beetle cockroach</name>
    <dbReference type="NCBI Taxonomy" id="6984"/>
    <lineage>
        <taxon>Eukaryota</taxon>
        <taxon>Metazoa</taxon>
        <taxon>Ecdysozoa</taxon>
        <taxon>Arthropoda</taxon>
        <taxon>Hexapoda</taxon>
        <taxon>Insecta</taxon>
        <taxon>Pterygota</taxon>
        <taxon>Neoptera</taxon>
        <taxon>Polyneoptera</taxon>
        <taxon>Dictyoptera</taxon>
        <taxon>Blattodea</taxon>
        <taxon>Blaberoidea</taxon>
        <taxon>Blaberidae</taxon>
        <taxon>Diplopterinae</taxon>
        <taxon>Diploptera</taxon>
    </lineage>
</organism>
<dbReference type="EMBL" id="JASPKZ010010663">
    <property type="protein sequence ID" value="KAJ9573968.1"/>
    <property type="molecule type" value="Genomic_DNA"/>
</dbReference>
<dbReference type="Proteomes" id="UP001233999">
    <property type="component" value="Unassembled WGS sequence"/>
</dbReference>
<evidence type="ECO:0000313" key="3">
    <source>
        <dbReference type="Proteomes" id="UP001233999"/>
    </source>
</evidence>
<dbReference type="Gene3D" id="2.60.120.920">
    <property type="match status" value="2"/>
</dbReference>
<feature type="domain" description="NHR" evidence="1">
    <location>
        <begin position="250"/>
        <end position="297"/>
    </location>
</feature>
<dbReference type="PROSITE" id="PS51065">
    <property type="entry name" value="NHR"/>
    <property type="match status" value="2"/>
</dbReference>
<gene>
    <name evidence="2" type="ORF">L9F63_008658</name>
</gene>
<dbReference type="AlphaFoldDB" id="A0AAD7Z5Q5"/>
<keyword evidence="3" id="KW-1185">Reference proteome</keyword>
<reference evidence="2" key="2">
    <citation type="submission" date="2023-05" db="EMBL/GenBank/DDBJ databases">
        <authorList>
            <person name="Fouks B."/>
        </authorList>
    </citation>
    <scope>NUCLEOTIDE SEQUENCE</scope>
    <source>
        <strain evidence="2">Stay&amp;Tobe</strain>
        <tissue evidence="2">Testes</tissue>
    </source>
</reference>
<evidence type="ECO:0000259" key="1">
    <source>
        <dbReference type="PROSITE" id="PS51065"/>
    </source>
</evidence>
<dbReference type="InterPro" id="IPR037962">
    <property type="entry name" value="Neuralized"/>
</dbReference>
<dbReference type="SMART" id="SM00588">
    <property type="entry name" value="NEUZ"/>
    <property type="match status" value="1"/>
</dbReference>
<dbReference type="InterPro" id="IPR043136">
    <property type="entry name" value="B30.2/SPRY_sf"/>
</dbReference>
<dbReference type="PANTHER" id="PTHR12429">
    <property type="entry name" value="NEURALIZED"/>
    <property type="match status" value="1"/>
</dbReference>
<reference evidence="2" key="1">
    <citation type="journal article" date="2023" name="IScience">
        <title>Live-bearing cockroach genome reveals convergent evolutionary mechanisms linked to viviparity in insects and beyond.</title>
        <authorList>
            <person name="Fouks B."/>
            <person name="Harrison M.C."/>
            <person name="Mikhailova A.A."/>
            <person name="Marchal E."/>
            <person name="English S."/>
            <person name="Carruthers M."/>
            <person name="Jennings E.C."/>
            <person name="Chiamaka E.L."/>
            <person name="Frigard R.A."/>
            <person name="Pippel M."/>
            <person name="Attardo G.M."/>
            <person name="Benoit J.B."/>
            <person name="Bornberg-Bauer E."/>
            <person name="Tobe S.S."/>
        </authorList>
    </citation>
    <scope>NUCLEOTIDE SEQUENCE</scope>
    <source>
        <strain evidence="2">Stay&amp;Tobe</strain>
    </source>
</reference>
<feature type="domain" description="NHR" evidence="1">
    <location>
        <begin position="25"/>
        <end position="190"/>
    </location>
</feature>
<evidence type="ECO:0000313" key="2">
    <source>
        <dbReference type="EMBL" id="KAJ9573968.1"/>
    </source>
</evidence>
<dbReference type="GO" id="GO:0061630">
    <property type="term" value="F:ubiquitin protein ligase activity"/>
    <property type="evidence" value="ECO:0007669"/>
    <property type="project" value="TreeGrafter"/>
</dbReference>
<dbReference type="SUPFAM" id="SSF49899">
    <property type="entry name" value="Concanavalin A-like lectins/glucanases"/>
    <property type="match status" value="1"/>
</dbReference>
<dbReference type="Pfam" id="PF07177">
    <property type="entry name" value="Neuralized"/>
    <property type="match status" value="2"/>
</dbReference>
<comment type="caution">
    <text evidence="2">The sequence shown here is derived from an EMBL/GenBank/DDBJ whole genome shotgun (WGS) entry which is preliminary data.</text>
</comment>
<sequence length="297" mass="33042">MAPLGEGRGVQNREFKKGKFGSHSGWPTESVVHKIIKTVKKLLEKERRITYRQIDESLCIPAPAIRKILHKHLHIKKICSWSGSVEIGVTSCDPESLELPSSATDLRDGSWIMSGISILKDGRSVVEVYGVDLDKLKEGDRVGVMRTSEGELVFYVNGVSQGVAADDLPSRVYAVVDLYGKCAQVTITDSELSAPDSERSESEVEINNDHSMMTSTTNLVTNLNVNMYVNNTNTAIVPQNTNVTVSGADRLQFYERCGTLVKLSCNNRTAERRRPLDEFNNGVVMTHRPLRDNELFE</sequence>
<dbReference type="FunFam" id="2.60.120.920:FF:000001">
    <property type="entry name" value="neuralized-like protein 4 isoform X1"/>
    <property type="match status" value="1"/>
</dbReference>